<evidence type="ECO:0000256" key="7">
    <source>
        <dbReference type="ARBA" id="ARBA00023239"/>
    </source>
</evidence>
<name>A0ABR2WKW3_9FUNG</name>
<evidence type="ECO:0000256" key="6">
    <source>
        <dbReference type="ARBA" id="ARBA00022833"/>
    </source>
</evidence>
<keyword evidence="7 9" id="KW-0456">Lyase</keyword>
<evidence type="ECO:0000259" key="10">
    <source>
        <dbReference type="PROSITE" id="PS51144"/>
    </source>
</evidence>
<comment type="catalytic activity">
    <reaction evidence="8 9">
        <text>hydrogencarbonate + H(+) = CO2 + H2O</text>
        <dbReference type="Rhea" id="RHEA:10748"/>
        <dbReference type="ChEBI" id="CHEBI:15377"/>
        <dbReference type="ChEBI" id="CHEBI:15378"/>
        <dbReference type="ChEBI" id="CHEBI:16526"/>
        <dbReference type="ChEBI" id="CHEBI:17544"/>
        <dbReference type="EC" id="4.2.1.1"/>
    </reaction>
</comment>
<feature type="signal peptide" evidence="9">
    <location>
        <begin position="1"/>
        <end position="19"/>
    </location>
</feature>
<dbReference type="InterPro" id="IPR036398">
    <property type="entry name" value="CA_dom_sf"/>
</dbReference>
<dbReference type="EC" id="4.2.1.1" evidence="4 9"/>
<dbReference type="CDD" id="cd03124">
    <property type="entry name" value="alpha_CA_prokaryotic_like"/>
    <property type="match status" value="1"/>
</dbReference>
<proteinExistence type="inferred from homology"/>
<organism evidence="11 12">
    <name type="scientific">Basidiobolus ranarum</name>
    <dbReference type="NCBI Taxonomy" id="34480"/>
    <lineage>
        <taxon>Eukaryota</taxon>
        <taxon>Fungi</taxon>
        <taxon>Fungi incertae sedis</taxon>
        <taxon>Zoopagomycota</taxon>
        <taxon>Entomophthoromycotina</taxon>
        <taxon>Basidiobolomycetes</taxon>
        <taxon>Basidiobolales</taxon>
        <taxon>Basidiobolaceae</taxon>
        <taxon>Basidiobolus</taxon>
    </lineage>
</organism>
<protein>
    <recommendedName>
        <fullName evidence="4 9">Carbonic anhydrase</fullName>
        <ecNumber evidence="4 9">4.2.1.1</ecNumber>
    </recommendedName>
</protein>
<dbReference type="EMBL" id="JASJQH010001096">
    <property type="protein sequence ID" value="KAK9762091.1"/>
    <property type="molecule type" value="Genomic_DNA"/>
</dbReference>
<evidence type="ECO:0000256" key="3">
    <source>
        <dbReference type="ARBA" id="ARBA00010718"/>
    </source>
</evidence>
<feature type="chain" id="PRO_5044974622" description="Carbonic anhydrase" evidence="9">
    <location>
        <begin position="20"/>
        <end position="269"/>
    </location>
</feature>
<dbReference type="Pfam" id="PF00194">
    <property type="entry name" value="Carb_anhydrase"/>
    <property type="match status" value="1"/>
</dbReference>
<keyword evidence="12" id="KW-1185">Reference proteome</keyword>
<dbReference type="PROSITE" id="PS00162">
    <property type="entry name" value="ALPHA_CA_1"/>
    <property type="match status" value="1"/>
</dbReference>
<evidence type="ECO:0000256" key="5">
    <source>
        <dbReference type="ARBA" id="ARBA00022723"/>
    </source>
</evidence>
<comment type="caution">
    <text evidence="11">The sequence shown here is derived from an EMBL/GenBank/DDBJ whole genome shotgun (WGS) entry which is preliminary data.</text>
</comment>
<reference evidence="11 12" key="1">
    <citation type="submission" date="2023-04" db="EMBL/GenBank/DDBJ databases">
        <title>Genome of Basidiobolus ranarum AG-B5.</title>
        <authorList>
            <person name="Stajich J.E."/>
            <person name="Carter-House D."/>
            <person name="Gryganskyi A."/>
        </authorList>
    </citation>
    <scope>NUCLEOTIDE SEQUENCE [LARGE SCALE GENOMIC DNA]</scope>
    <source>
        <strain evidence="11 12">AG-B5</strain>
    </source>
</reference>
<comment type="similarity">
    <text evidence="3 9">Belongs to the alpha-carbonic anhydrase family.</text>
</comment>
<dbReference type="PROSITE" id="PS51144">
    <property type="entry name" value="ALPHA_CA_2"/>
    <property type="match status" value="1"/>
</dbReference>
<evidence type="ECO:0000256" key="2">
    <source>
        <dbReference type="ARBA" id="ARBA00002904"/>
    </source>
</evidence>
<comment type="function">
    <text evidence="2 9">Reversible hydration of carbon dioxide.</text>
</comment>
<evidence type="ECO:0000256" key="9">
    <source>
        <dbReference type="RuleBase" id="RU367011"/>
    </source>
</evidence>
<dbReference type="InterPro" id="IPR001148">
    <property type="entry name" value="CA_dom"/>
</dbReference>
<dbReference type="PANTHER" id="PTHR18952:SF265">
    <property type="entry name" value="CARBONIC ANHYDRASE"/>
    <property type="match status" value="1"/>
</dbReference>
<evidence type="ECO:0000313" key="12">
    <source>
        <dbReference type="Proteomes" id="UP001479436"/>
    </source>
</evidence>
<dbReference type="PANTHER" id="PTHR18952">
    <property type="entry name" value="CARBONIC ANHYDRASE"/>
    <property type="match status" value="1"/>
</dbReference>
<feature type="domain" description="Alpha-carbonic anhydrase" evidence="10">
    <location>
        <begin position="27"/>
        <end position="269"/>
    </location>
</feature>
<keyword evidence="6 9" id="KW-0862">Zinc</keyword>
<dbReference type="SMART" id="SM01057">
    <property type="entry name" value="Carb_anhydrase"/>
    <property type="match status" value="1"/>
</dbReference>
<evidence type="ECO:0000256" key="1">
    <source>
        <dbReference type="ARBA" id="ARBA00001947"/>
    </source>
</evidence>
<keyword evidence="9" id="KW-0732">Signal</keyword>
<evidence type="ECO:0000313" key="11">
    <source>
        <dbReference type="EMBL" id="KAK9762091.1"/>
    </source>
</evidence>
<dbReference type="Gene3D" id="3.10.200.10">
    <property type="entry name" value="Alpha carbonic anhydrase"/>
    <property type="match status" value="1"/>
</dbReference>
<sequence length="269" mass="31299">MRLYLLSAFLVSSIILIDASPTDERQINWKYGGLSGPQRWGDLDPSFATCKTGRYQSPIDITRTSAKLVENHPLQLKWHKEHLKNVTMVNNGHTLQINMPAENRVELKREGVHYYLRQFHIHTPSEHHINGRYYDAEVHLVMSDKDNEKYQVLGVLMGLSDEPSKFLQDISSEHNIPDDAGQSILLHRINLRALITEVDDFREYYSYEGSLTTPPCTEGVRWIVAKNPAKMTWRQLDDMRQGTHYNARYVQQGHKIKSTHRTRKNMKLF</sequence>
<evidence type="ECO:0000256" key="8">
    <source>
        <dbReference type="ARBA" id="ARBA00048348"/>
    </source>
</evidence>
<dbReference type="InterPro" id="IPR018338">
    <property type="entry name" value="Carbonic_anhydrase_a-class_CS"/>
</dbReference>
<evidence type="ECO:0000256" key="4">
    <source>
        <dbReference type="ARBA" id="ARBA00012925"/>
    </source>
</evidence>
<dbReference type="Proteomes" id="UP001479436">
    <property type="component" value="Unassembled WGS sequence"/>
</dbReference>
<dbReference type="InterPro" id="IPR023561">
    <property type="entry name" value="Carbonic_anhydrase_a-class"/>
</dbReference>
<dbReference type="SUPFAM" id="SSF51069">
    <property type="entry name" value="Carbonic anhydrase"/>
    <property type="match status" value="1"/>
</dbReference>
<comment type="cofactor">
    <cofactor evidence="1 9">
        <name>Zn(2+)</name>
        <dbReference type="ChEBI" id="CHEBI:29105"/>
    </cofactor>
</comment>
<keyword evidence="5 9" id="KW-0479">Metal-binding</keyword>
<dbReference type="InterPro" id="IPR041891">
    <property type="entry name" value="Alpha_CA_prokaryot-like"/>
</dbReference>
<accession>A0ABR2WKW3</accession>
<gene>
    <name evidence="11" type="ORF">K7432_012502</name>
</gene>